<dbReference type="AlphaFoldDB" id="A0AA41FL06"/>
<reference evidence="1" key="1">
    <citation type="journal article" date="2021" name="Gut Microbes">
        <title>A synthetic consortium of 100 gut commensals modulates the composition and function in a colon model of the microbiome of elderly subjects.</title>
        <authorList>
            <person name="Perez M."/>
            <person name="Ntemiri A."/>
            <person name="Tan H."/>
            <person name="Harris H.M.B."/>
            <person name="Roager H.M."/>
            <person name="Ribiere C."/>
            <person name="O'Toole P.W."/>
        </authorList>
    </citation>
    <scope>NUCLEOTIDE SEQUENCE</scope>
    <source>
        <strain evidence="1">MCC335</strain>
    </source>
</reference>
<evidence type="ECO:0000313" key="1">
    <source>
        <dbReference type="EMBL" id="MBT9813723.1"/>
    </source>
</evidence>
<evidence type="ECO:0000313" key="2">
    <source>
        <dbReference type="Proteomes" id="UP000708338"/>
    </source>
</evidence>
<sequence length="89" mass="10625">MVIEFNIPNGKMRIHAETFFRDAGKMQIRRMLKYLSHSRPDEGQVQEIRKWLEERIRMEKNEAGREGSVSRKQVDKYGCILEYVDKLLP</sequence>
<comment type="caution">
    <text evidence="1">The sequence shown here is derived from an EMBL/GenBank/DDBJ whole genome shotgun (WGS) entry which is preliminary data.</text>
</comment>
<dbReference type="EMBL" id="WQPS01000156">
    <property type="protein sequence ID" value="MBT9813723.1"/>
    <property type="molecule type" value="Genomic_DNA"/>
</dbReference>
<organism evidence="1 2">
    <name type="scientific">Enterocloster citroniae</name>
    <dbReference type="NCBI Taxonomy" id="358743"/>
    <lineage>
        <taxon>Bacteria</taxon>
        <taxon>Bacillati</taxon>
        <taxon>Bacillota</taxon>
        <taxon>Clostridia</taxon>
        <taxon>Lachnospirales</taxon>
        <taxon>Lachnospiraceae</taxon>
        <taxon>Enterocloster</taxon>
    </lineage>
</organism>
<dbReference type="Proteomes" id="UP000708338">
    <property type="component" value="Unassembled WGS sequence"/>
</dbReference>
<gene>
    <name evidence="1" type="ORF">GPL26_29560</name>
</gene>
<dbReference type="RefSeq" id="WP_117450269.1">
    <property type="nucleotide sequence ID" value="NZ_CABJDD010000001.1"/>
</dbReference>
<protein>
    <submittedName>
        <fullName evidence="1">Uncharacterized protein</fullName>
    </submittedName>
</protein>
<name>A0AA41FL06_9FIRM</name>
<accession>A0AA41FL06</accession>
<proteinExistence type="predicted"/>